<comment type="caution">
    <text evidence="1">The sequence shown here is derived from an EMBL/GenBank/DDBJ whole genome shotgun (WGS) entry which is preliminary data.</text>
</comment>
<keyword evidence="2" id="KW-1185">Reference proteome</keyword>
<name>A0AAI8YLJ2_9PEZI</name>
<protein>
    <submittedName>
        <fullName evidence="1">Uu.00g143440.m01.CDS01</fullName>
    </submittedName>
</protein>
<gene>
    <name evidence="1" type="ORF">KHLLAP_LOCUS9786</name>
</gene>
<evidence type="ECO:0000313" key="1">
    <source>
        <dbReference type="EMBL" id="CAJ2509318.1"/>
    </source>
</evidence>
<proteinExistence type="predicted"/>
<dbReference type="AlphaFoldDB" id="A0AAI8YLJ2"/>
<evidence type="ECO:0000313" key="2">
    <source>
        <dbReference type="Proteomes" id="UP001295740"/>
    </source>
</evidence>
<reference evidence="1" key="1">
    <citation type="submission" date="2023-10" db="EMBL/GenBank/DDBJ databases">
        <authorList>
            <person name="Hackl T."/>
        </authorList>
    </citation>
    <scope>NUCLEOTIDE SEQUENCE</scope>
</reference>
<organism evidence="1 2">
    <name type="scientific">Anthostomella pinea</name>
    <dbReference type="NCBI Taxonomy" id="933095"/>
    <lineage>
        <taxon>Eukaryota</taxon>
        <taxon>Fungi</taxon>
        <taxon>Dikarya</taxon>
        <taxon>Ascomycota</taxon>
        <taxon>Pezizomycotina</taxon>
        <taxon>Sordariomycetes</taxon>
        <taxon>Xylariomycetidae</taxon>
        <taxon>Xylariales</taxon>
        <taxon>Xylariaceae</taxon>
        <taxon>Anthostomella</taxon>
    </lineage>
</organism>
<accession>A0AAI8YLJ2</accession>
<dbReference type="Proteomes" id="UP001295740">
    <property type="component" value="Unassembled WGS sequence"/>
</dbReference>
<dbReference type="EMBL" id="CAUWAG010000012">
    <property type="protein sequence ID" value="CAJ2509318.1"/>
    <property type="molecule type" value="Genomic_DNA"/>
</dbReference>
<sequence length="127" mass="14357">MVAAHIAPVSSEIKTIEPVRQRIFDLDQELAAWEAHGRKGRRFAGLSMPASLNEALRSAEELAELLKKQGLEEMELCKTYRDCSNYCHQLGDVDAAIHYAQKELDIERCIMGMEAQHLRDGMHGAEY</sequence>